<dbReference type="SUPFAM" id="SSF51717">
    <property type="entry name" value="Dihydropteroate synthetase-like"/>
    <property type="match status" value="1"/>
</dbReference>
<evidence type="ECO:0000256" key="13">
    <source>
        <dbReference type="RuleBase" id="RU361205"/>
    </source>
</evidence>
<keyword evidence="16" id="KW-1185">Reference proteome</keyword>
<dbReference type="OrthoDB" id="9811744at2"/>
<dbReference type="PROSITE" id="PS00793">
    <property type="entry name" value="DHPS_2"/>
    <property type="match status" value="1"/>
</dbReference>
<name>A0A1H8JSV2_9BACI</name>
<dbReference type="PROSITE" id="PS00792">
    <property type="entry name" value="DHPS_1"/>
    <property type="match status" value="1"/>
</dbReference>
<dbReference type="GO" id="GO:0046872">
    <property type="term" value="F:metal ion binding"/>
    <property type="evidence" value="ECO:0007669"/>
    <property type="project" value="UniProtKB-KW"/>
</dbReference>
<evidence type="ECO:0000256" key="12">
    <source>
        <dbReference type="ARBA" id="ARBA00053449"/>
    </source>
</evidence>
<organism evidence="15 16">
    <name type="scientific">Mesobacillus persicus</name>
    <dbReference type="NCBI Taxonomy" id="930146"/>
    <lineage>
        <taxon>Bacteria</taxon>
        <taxon>Bacillati</taxon>
        <taxon>Bacillota</taxon>
        <taxon>Bacilli</taxon>
        <taxon>Bacillales</taxon>
        <taxon>Bacillaceae</taxon>
        <taxon>Mesobacillus</taxon>
    </lineage>
</organism>
<proteinExistence type="inferred from homology"/>
<protein>
    <recommendedName>
        <fullName evidence="6 13">Dihydropteroate synthase</fullName>
        <shortName evidence="13">DHPS</shortName>
        <ecNumber evidence="5 13">2.5.1.15</ecNumber>
    </recommendedName>
    <alternativeName>
        <fullName evidence="11 13">Dihydropteroate pyrophosphorylase</fullName>
    </alternativeName>
</protein>
<accession>A0A1H8JSV2</accession>
<keyword evidence="8 13" id="KW-0479">Metal-binding</keyword>
<evidence type="ECO:0000259" key="14">
    <source>
        <dbReference type="PROSITE" id="PS50972"/>
    </source>
</evidence>
<comment type="cofactor">
    <cofactor evidence="2 13">
        <name>Mg(2+)</name>
        <dbReference type="ChEBI" id="CHEBI:18420"/>
    </cofactor>
</comment>
<evidence type="ECO:0000256" key="7">
    <source>
        <dbReference type="ARBA" id="ARBA00022679"/>
    </source>
</evidence>
<comment type="function">
    <text evidence="12 13">Catalyzes the condensation of para-aminobenzoate (pABA) with 6-hydroxymethyl-7,8-dihydropterin diphosphate (DHPt-PP) to form 7,8-dihydropteroate (H2Pte), the immediate precursor of folate derivatives.</text>
</comment>
<gene>
    <name evidence="15" type="ORF">SAMN05192533_12251</name>
</gene>
<evidence type="ECO:0000256" key="5">
    <source>
        <dbReference type="ARBA" id="ARBA00012458"/>
    </source>
</evidence>
<evidence type="ECO:0000313" key="15">
    <source>
        <dbReference type="EMBL" id="SEN83641.1"/>
    </source>
</evidence>
<evidence type="ECO:0000256" key="1">
    <source>
        <dbReference type="ARBA" id="ARBA00000012"/>
    </source>
</evidence>
<dbReference type="GO" id="GO:0046656">
    <property type="term" value="P:folic acid biosynthetic process"/>
    <property type="evidence" value="ECO:0007669"/>
    <property type="project" value="UniProtKB-KW"/>
</dbReference>
<dbReference type="PROSITE" id="PS50972">
    <property type="entry name" value="PTERIN_BINDING"/>
    <property type="match status" value="1"/>
</dbReference>
<dbReference type="STRING" id="930146.SAMN05192533_12251"/>
<dbReference type="PANTHER" id="PTHR20941">
    <property type="entry name" value="FOLATE SYNTHESIS PROTEINS"/>
    <property type="match status" value="1"/>
</dbReference>
<dbReference type="GO" id="GO:0004156">
    <property type="term" value="F:dihydropteroate synthase activity"/>
    <property type="evidence" value="ECO:0007669"/>
    <property type="project" value="UniProtKB-EC"/>
</dbReference>
<dbReference type="GO" id="GO:0046654">
    <property type="term" value="P:tetrahydrofolate biosynthetic process"/>
    <property type="evidence" value="ECO:0007669"/>
    <property type="project" value="UniProtKB-UniPathway"/>
</dbReference>
<comment type="pathway">
    <text evidence="3 13">Cofactor biosynthesis; tetrahydrofolate biosynthesis; 7,8-dihydrofolate from 2-amino-4-hydroxy-6-hydroxymethyl-7,8-dihydropteridine diphosphate and 4-aminobenzoate: step 1/2.</text>
</comment>
<dbReference type="Pfam" id="PF00809">
    <property type="entry name" value="Pterin_bind"/>
    <property type="match status" value="1"/>
</dbReference>
<comment type="similarity">
    <text evidence="4 13">Belongs to the DHPS family.</text>
</comment>
<sequence>MDQSTGVIKAGPYRLNYQKKTLIMGILNVTPDSFSDGGKYNQVEAALKRVSQMVEDGADIIDIGGESTRPGYTRISQEEEIERIAPIIEAISKNIDVAISVDTYKAGVAKQALEAGAHIINDIWGAKADPDMAKVAAEFDVPIILQHNRQQQDYAYFIRDVFNDLYKSVGLARMAGVKPENIILDPGIGFAKSHEQNIEIMQNLDTMVSLGYPVLLGTSRKSIIGNVLGLPVNERLEGTGATICYGIQKGCQLIRVHDVKEMARMAKMMDALNGKETDNG</sequence>
<evidence type="ECO:0000256" key="9">
    <source>
        <dbReference type="ARBA" id="ARBA00022842"/>
    </source>
</evidence>
<dbReference type="Gene3D" id="3.20.20.20">
    <property type="entry name" value="Dihydropteroate synthase-like"/>
    <property type="match status" value="1"/>
</dbReference>
<dbReference type="Proteomes" id="UP000198553">
    <property type="component" value="Unassembled WGS sequence"/>
</dbReference>
<dbReference type="UniPathway" id="UPA00077">
    <property type="reaction ID" value="UER00156"/>
</dbReference>
<evidence type="ECO:0000256" key="10">
    <source>
        <dbReference type="ARBA" id="ARBA00022909"/>
    </source>
</evidence>
<dbReference type="NCBIfam" id="TIGR01496">
    <property type="entry name" value="DHPS"/>
    <property type="match status" value="1"/>
</dbReference>
<dbReference type="EMBL" id="FOBW01000022">
    <property type="protein sequence ID" value="SEN83641.1"/>
    <property type="molecule type" value="Genomic_DNA"/>
</dbReference>
<reference evidence="16" key="1">
    <citation type="submission" date="2016-10" db="EMBL/GenBank/DDBJ databases">
        <authorList>
            <person name="Varghese N."/>
            <person name="Submissions S."/>
        </authorList>
    </citation>
    <scope>NUCLEOTIDE SEQUENCE [LARGE SCALE GENOMIC DNA]</scope>
    <source>
        <strain evidence="16">B48,IBRC-M 10115,DSM 25386,CECT 8001</strain>
    </source>
</reference>
<dbReference type="CDD" id="cd00739">
    <property type="entry name" value="DHPS"/>
    <property type="match status" value="1"/>
</dbReference>
<dbReference type="FunFam" id="3.20.20.20:FF:000006">
    <property type="entry name" value="Dihydropteroate synthase"/>
    <property type="match status" value="1"/>
</dbReference>
<evidence type="ECO:0000256" key="3">
    <source>
        <dbReference type="ARBA" id="ARBA00004763"/>
    </source>
</evidence>
<keyword evidence="10 13" id="KW-0289">Folate biosynthesis</keyword>
<evidence type="ECO:0000256" key="8">
    <source>
        <dbReference type="ARBA" id="ARBA00022723"/>
    </source>
</evidence>
<keyword evidence="7 13" id="KW-0808">Transferase</keyword>
<dbReference type="InterPro" id="IPR011005">
    <property type="entry name" value="Dihydropteroate_synth-like_sf"/>
</dbReference>
<dbReference type="EC" id="2.5.1.15" evidence="5 13"/>
<feature type="domain" description="Pterin-binding" evidence="14">
    <location>
        <begin position="21"/>
        <end position="267"/>
    </location>
</feature>
<evidence type="ECO:0000256" key="11">
    <source>
        <dbReference type="ARBA" id="ARBA00030193"/>
    </source>
</evidence>
<dbReference type="InterPro" id="IPR000489">
    <property type="entry name" value="Pterin-binding_dom"/>
</dbReference>
<evidence type="ECO:0000313" key="16">
    <source>
        <dbReference type="Proteomes" id="UP000198553"/>
    </source>
</evidence>
<evidence type="ECO:0000256" key="6">
    <source>
        <dbReference type="ARBA" id="ARBA00016919"/>
    </source>
</evidence>
<dbReference type="GO" id="GO:0005829">
    <property type="term" value="C:cytosol"/>
    <property type="evidence" value="ECO:0007669"/>
    <property type="project" value="TreeGrafter"/>
</dbReference>
<dbReference type="AlphaFoldDB" id="A0A1H8JSV2"/>
<evidence type="ECO:0000256" key="4">
    <source>
        <dbReference type="ARBA" id="ARBA00009503"/>
    </source>
</evidence>
<dbReference type="PANTHER" id="PTHR20941:SF1">
    <property type="entry name" value="FOLIC ACID SYNTHESIS PROTEIN FOL1"/>
    <property type="match status" value="1"/>
</dbReference>
<dbReference type="InterPro" id="IPR006390">
    <property type="entry name" value="DHP_synth_dom"/>
</dbReference>
<dbReference type="InterPro" id="IPR045031">
    <property type="entry name" value="DHP_synth-like"/>
</dbReference>
<comment type="catalytic activity">
    <reaction evidence="1">
        <text>(7,8-dihydropterin-6-yl)methyl diphosphate + 4-aminobenzoate = 7,8-dihydropteroate + diphosphate</text>
        <dbReference type="Rhea" id="RHEA:19949"/>
        <dbReference type="ChEBI" id="CHEBI:17836"/>
        <dbReference type="ChEBI" id="CHEBI:17839"/>
        <dbReference type="ChEBI" id="CHEBI:33019"/>
        <dbReference type="ChEBI" id="CHEBI:72950"/>
        <dbReference type="EC" id="2.5.1.15"/>
    </reaction>
</comment>
<evidence type="ECO:0000256" key="2">
    <source>
        <dbReference type="ARBA" id="ARBA00001946"/>
    </source>
</evidence>
<dbReference type="RefSeq" id="WP_090750050.1">
    <property type="nucleotide sequence ID" value="NZ_FOBW01000022.1"/>
</dbReference>
<keyword evidence="9 13" id="KW-0460">Magnesium</keyword>